<dbReference type="AlphaFoldDB" id="A0ABC8V1T0"/>
<organism evidence="2 3">
    <name type="scientific">Ilex paraguariensis</name>
    <name type="common">yerba mate</name>
    <dbReference type="NCBI Taxonomy" id="185542"/>
    <lineage>
        <taxon>Eukaryota</taxon>
        <taxon>Viridiplantae</taxon>
        <taxon>Streptophyta</taxon>
        <taxon>Embryophyta</taxon>
        <taxon>Tracheophyta</taxon>
        <taxon>Spermatophyta</taxon>
        <taxon>Magnoliopsida</taxon>
        <taxon>eudicotyledons</taxon>
        <taxon>Gunneridae</taxon>
        <taxon>Pentapetalae</taxon>
        <taxon>asterids</taxon>
        <taxon>campanulids</taxon>
        <taxon>Aquifoliales</taxon>
        <taxon>Aquifoliaceae</taxon>
        <taxon>Ilex</taxon>
    </lineage>
</organism>
<keyword evidence="3" id="KW-1185">Reference proteome</keyword>
<evidence type="ECO:0000256" key="1">
    <source>
        <dbReference type="SAM" id="MobiDB-lite"/>
    </source>
</evidence>
<dbReference type="EMBL" id="CAUOFW020009897">
    <property type="protein sequence ID" value="CAK9187305.1"/>
    <property type="molecule type" value="Genomic_DNA"/>
</dbReference>
<protein>
    <submittedName>
        <fullName evidence="2">Uncharacterized protein</fullName>
    </submittedName>
</protein>
<name>A0ABC8V1T0_9AQUA</name>
<proteinExistence type="predicted"/>
<comment type="caution">
    <text evidence="2">The sequence shown here is derived from an EMBL/GenBank/DDBJ whole genome shotgun (WGS) entry which is preliminary data.</text>
</comment>
<feature type="compositionally biased region" description="Low complexity" evidence="1">
    <location>
        <begin position="46"/>
        <end position="94"/>
    </location>
</feature>
<feature type="compositionally biased region" description="Basic residues" evidence="1">
    <location>
        <begin position="107"/>
        <end position="118"/>
    </location>
</feature>
<dbReference type="Proteomes" id="UP001642360">
    <property type="component" value="Unassembled WGS sequence"/>
</dbReference>
<accession>A0ABC8V1T0</accession>
<gene>
    <name evidence="2" type="ORF">ILEXP_LOCUS57819</name>
</gene>
<sequence>KPLRVLMKEKKKRISNHYSSIADSMAIEIRKEEMKEDGDSTSLYQSSLSSKSHSFRSQSSRSSRPNSNSPSPNKLSPTPSLSSPKNLSPSPSSSGIEAKNAEDLVRKKFYHKHSPPPP</sequence>
<evidence type="ECO:0000313" key="2">
    <source>
        <dbReference type="EMBL" id="CAK9187305.1"/>
    </source>
</evidence>
<evidence type="ECO:0000313" key="3">
    <source>
        <dbReference type="Proteomes" id="UP001642360"/>
    </source>
</evidence>
<feature type="region of interest" description="Disordered" evidence="1">
    <location>
        <begin position="33"/>
        <end position="118"/>
    </location>
</feature>
<reference evidence="2 3" key="1">
    <citation type="submission" date="2024-02" db="EMBL/GenBank/DDBJ databases">
        <authorList>
            <person name="Vignale AGUSTIN F."/>
            <person name="Sosa J E."/>
            <person name="Modenutti C."/>
        </authorList>
    </citation>
    <scope>NUCLEOTIDE SEQUENCE [LARGE SCALE GENOMIC DNA]</scope>
</reference>
<feature type="non-terminal residue" evidence="2">
    <location>
        <position position="1"/>
    </location>
</feature>